<comment type="caution">
    <text evidence="1">The sequence shown here is derived from an EMBL/GenBank/DDBJ whole genome shotgun (WGS) entry which is preliminary data.</text>
</comment>
<reference evidence="1" key="1">
    <citation type="submission" date="2021-01" db="EMBL/GenBank/DDBJ databases">
        <authorList>
            <consortium name="Genoscope - CEA"/>
            <person name="William W."/>
        </authorList>
    </citation>
    <scope>NUCLEOTIDE SEQUENCE</scope>
</reference>
<name>A0A8S1KKS9_PARPR</name>
<dbReference type="OMA" id="EEWTETQ"/>
<gene>
    <name evidence="1" type="ORF">PPRIM_AZ9-3.1.T0220093</name>
</gene>
<accession>A0A8S1KKS9</accession>
<keyword evidence="2" id="KW-1185">Reference proteome</keyword>
<sequence>MAEFQMPLSSIPNSKIYINESTMKKILLQNKGTTMNHTKGFSSMFTNVVCDLSNLETSTDSSSQKNLAGPTFAPHKKDNFRYHIQKPQPNNQTTNIQRVHRMPIDKKIIRTTIMPKIKPEEQVVDPGLSLLPVNPVREQRSYSYKERPYYIEMQHYRKKSKVKLDPPQEIAGKSFDIKVSTSNKEEWTETQPFNILTIRQEIEKALQKCSPKKQTQEFLEPEITQQKYNPSYMFIEDDRDRFGKQIYPISMPQPRPGPGQYDTDNTSLNYKVHKIQDRNTQKRLVQLWQQQF</sequence>
<dbReference type="EMBL" id="CAJJDM010000020">
    <property type="protein sequence ID" value="CAD8054565.1"/>
    <property type="molecule type" value="Genomic_DNA"/>
</dbReference>
<proteinExistence type="predicted"/>
<organism evidence="1 2">
    <name type="scientific">Paramecium primaurelia</name>
    <dbReference type="NCBI Taxonomy" id="5886"/>
    <lineage>
        <taxon>Eukaryota</taxon>
        <taxon>Sar</taxon>
        <taxon>Alveolata</taxon>
        <taxon>Ciliophora</taxon>
        <taxon>Intramacronucleata</taxon>
        <taxon>Oligohymenophorea</taxon>
        <taxon>Peniculida</taxon>
        <taxon>Parameciidae</taxon>
        <taxon>Paramecium</taxon>
    </lineage>
</organism>
<dbReference type="AlphaFoldDB" id="A0A8S1KKS9"/>
<dbReference type="Proteomes" id="UP000688137">
    <property type="component" value="Unassembled WGS sequence"/>
</dbReference>
<evidence type="ECO:0000313" key="1">
    <source>
        <dbReference type="EMBL" id="CAD8054565.1"/>
    </source>
</evidence>
<protein>
    <submittedName>
        <fullName evidence="1">Uncharacterized protein</fullName>
    </submittedName>
</protein>
<evidence type="ECO:0000313" key="2">
    <source>
        <dbReference type="Proteomes" id="UP000688137"/>
    </source>
</evidence>